<name>A0A1V9WZK7_9ACAR</name>
<proteinExistence type="predicted"/>
<comment type="caution">
    <text evidence="1">The sequence shown here is derived from an EMBL/GenBank/DDBJ whole genome shotgun (WGS) entry which is preliminary data.</text>
</comment>
<gene>
    <name evidence="1" type="ORF">BIW11_04961</name>
</gene>
<evidence type="ECO:0000313" key="1">
    <source>
        <dbReference type="EMBL" id="OQR66621.1"/>
    </source>
</evidence>
<reference evidence="1 2" key="1">
    <citation type="journal article" date="2017" name="Gigascience">
        <title>Draft genome of the honey bee ectoparasitic mite, Tropilaelaps mercedesae, is shaped by the parasitic life history.</title>
        <authorList>
            <person name="Dong X."/>
            <person name="Armstrong S.D."/>
            <person name="Xia D."/>
            <person name="Makepeace B.L."/>
            <person name="Darby A.C."/>
            <person name="Kadowaki T."/>
        </authorList>
    </citation>
    <scope>NUCLEOTIDE SEQUENCE [LARGE SCALE GENOMIC DNA]</scope>
    <source>
        <strain evidence="1">Wuxi-XJTLU</strain>
    </source>
</reference>
<dbReference type="InParanoid" id="A0A1V9WZK7"/>
<protein>
    <submittedName>
        <fullName evidence="1">Uncharacterized protein</fullName>
    </submittedName>
</protein>
<organism evidence="1 2">
    <name type="scientific">Tropilaelaps mercedesae</name>
    <dbReference type="NCBI Taxonomy" id="418985"/>
    <lineage>
        <taxon>Eukaryota</taxon>
        <taxon>Metazoa</taxon>
        <taxon>Ecdysozoa</taxon>
        <taxon>Arthropoda</taxon>
        <taxon>Chelicerata</taxon>
        <taxon>Arachnida</taxon>
        <taxon>Acari</taxon>
        <taxon>Parasitiformes</taxon>
        <taxon>Mesostigmata</taxon>
        <taxon>Gamasina</taxon>
        <taxon>Dermanyssoidea</taxon>
        <taxon>Laelapidae</taxon>
        <taxon>Tropilaelaps</taxon>
    </lineage>
</organism>
<dbReference type="EMBL" id="MNPL01031690">
    <property type="protein sequence ID" value="OQR66621.1"/>
    <property type="molecule type" value="Genomic_DNA"/>
</dbReference>
<dbReference type="Proteomes" id="UP000192247">
    <property type="component" value="Unassembled WGS sequence"/>
</dbReference>
<keyword evidence="2" id="KW-1185">Reference proteome</keyword>
<dbReference type="AlphaFoldDB" id="A0A1V9WZK7"/>
<sequence>MDKQIGRKPDRWMDRQEGR</sequence>
<evidence type="ECO:0000313" key="2">
    <source>
        <dbReference type="Proteomes" id="UP000192247"/>
    </source>
</evidence>
<accession>A0A1V9WZK7</accession>